<dbReference type="EMBL" id="CM026422">
    <property type="protein sequence ID" value="KAG0588835.1"/>
    <property type="molecule type" value="Genomic_DNA"/>
</dbReference>
<sequence>MQKRLHERATPHSSDASSVPAVATSLNPTSGSCTSVLPLVAPRLMINISCHIPSLRAVPHKSTFSPLDDAALLARGVADPPSLASATPPARPTRTASPCLPACLPQLLRGQATVERGHCSPAQGVEWGASSLS</sequence>
<gene>
    <name evidence="2" type="ORF">KC19_2G273000</name>
</gene>
<accession>A0A8T0IZQ8</accession>
<feature type="region of interest" description="Disordered" evidence="1">
    <location>
        <begin position="1"/>
        <end position="23"/>
    </location>
</feature>
<evidence type="ECO:0000313" key="2">
    <source>
        <dbReference type="EMBL" id="KAG0588835.1"/>
    </source>
</evidence>
<proteinExistence type="predicted"/>
<evidence type="ECO:0000313" key="3">
    <source>
        <dbReference type="Proteomes" id="UP000822688"/>
    </source>
</evidence>
<evidence type="ECO:0000256" key="1">
    <source>
        <dbReference type="SAM" id="MobiDB-lite"/>
    </source>
</evidence>
<dbReference type="AlphaFoldDB" id="A0A8T0IZQ8"/>
<dbReference type="PROSITE" id="PS51257">
    <property type="entry name" value="PROKAR_LIPOPROTEIN"/>
    <property type="match status" value="1"/>
</dbReference>
<comment type="caution">
    <text evidence="2">The sequence shown here is derived from an EMBL/GenBank/DDBJ whole genome shotgun (WGS) entry which is preliminary data.</text>
</comment>
<protein>
    <submittedName>
        <fullName evidence="2">Uncharacterized protein</fullName>
    </submittedName>
</protein>
<name>A0A8T0IZQ8_CERPU</name>
<keyword evidence="3" id="KW-1185">Reference proteome</keyword>
<organism evidence="2 3">
    <name type="scientific">Ceratodon purpureus</name>
    <name type="common">Fire moss</name>
    <name type="synonym">Dicranum purpureum</name>
    <dbReference type="NCBI Taxonomy" id="3225"/>
    <lineage>
        <taxon>Eukaryota</taxon>
        <taxon>Viridiplantae</taxon>
        <taxon>Streptophyta</taxon>
        <taxon>Embryophyta</taxon>
        <taxon>Bryophyta</taxon>
        <taxon>Bryophytina</taxon>
        <taxon>Bryopsida</taxon>
        <taxon>Dicranidae</taxon>
        <taxon>Pseudoditrichales</taxon>
        <taxon>Ditrichaceae</taxon>
        <taxon>Ceratodon</taxon>
    </lineage>
</organism>
<dbReference type="Proteomes" id="UP000822688">
    <property type="component" value="Chromosome 2"/>
</dbReference>
<reference evidence="2" key="1">
    <citation type="submission" date="2020-06" db="EMBL/GenBank/DDBJ databases">
        <title>WGS assembly of Ceratodon purpureus strain R40.</title>
        <authorList>
            <person name="Carey S.B."/>
            <person name="Jenkins J."/>
            <person name="Shu S."/>
            <person name="Lovell J.T."/>
            <person name="Sreedasyam A."/>
            <person name="Maumus F."/>
            <person name="Tiley G.P."/>
            <person name="Fernandez-Pozo N."/>
            <person name="Barry K."/>
            <person name="Chen C."/>
            <person name="Wang M."/>
            <person name="Lipzen A."/>
            <person name="Daum C."/>
            <person name="Saski C.A."/>
            <person name="Payton A.C."/>
            <person name="Mcbreen J.C."/>
            <person name="Conrad R.E."/>
            <person name="Kollar L.M."/>
            <person name="Olsson S."/>
            <person name="Huttunen S."/>
            <person name="Landis J.B."/>
            <person name="Wickett N.J."/>
            <person name="Johnson M.G."/>
            <person name="Rensing S.A."/>
            <person name="Grimwood J."/>
            <person name="Schmutz J."/>
            <person name="Mcdaniel S.F."/>
        </authorList>
    </citation>
    <scope>NUCLEOTIDE SEQUENCE</scope>
    <source>
        <strain evidence="2">R40</strain>
    </source>
</reference>